<feature type="compositionally biased region" description="Polar residues" evidence="1">
    <location>
        <begin position="1"/>
        <end position="22"/>
    </location>
</feature>
<feature type="compositionally biased region" description="Polar residues" evidence="1">
    <location>
        <begin position="51"/>
        <end position="68"/>
    </location>
</feature>
<evidence type="ECO:0000256" key="1">
    <source>
        <dbReference type="SAM" id="MobiDB-lite"/>
    </source>
</evidence>
<feature type="compositionally biased region" description="Low complexity" evidence="1">
    <location>
        <begin position="227"/>
        <end position="241"/>
    </location>
</feature>
<dbReference type="EMBL" id="MU865380">
    <property type="protein sequence ID" value="KAK4224890.1"/>
    <property type="molecule type" value="Genomic_DNA"/>
</dbReference>
<organism evidence="2 3">
    <name type="scientific">Podospora fimiseda</name>
    <dbReference type="NCBI Taxonomy" id="252190"/>
    <lineage>
        <taxon>Eukaryota</taxon>
        <taxon>Fungi</taxon>
        <taxon>Dikarya</taxon>
        <taxon>Ascomycota</taxon>
        <taxon>Pezizomycotina</taxon>
        <taxon>Sordariomycetes</taxon>
        <taxon>Sordariomycetidae</taxon>
        <taxon>Sordariales</taxon>
        <taxon>Podosporaceae</taxon>
        <taxon>Podospora</taxon>
    </lineage>
</organism>
<protein>
    <submittedName>
        <fullName evidence="2">Uncharacterized protein</fullName>
    </submittedName>
</protein>
<evidence type="ECO:0000313" key="3">
    <source>
        <dbReference type="Proteomes" id="UP001301958"/>
    </source>
</evidence>
<name>A0AAN7BKD2_9PEZI</name>
<gene>
    <name evidence="2" type="ORF">QBC38DRAFT_484290</name>
</gene>
<feature type="compositionally biased region" description="Basic and acidic residues" evidence="1">
    <location>
        <begin position="70"/>
        <end position="80"/>
    </location>
</feature>
<keyword evidence="3" id="KW-1185">Reference proteome</keyword>
<comment type="caution">
    <text evidence="2">The sequence shown here is derived from an EMBL/GenBank/DDBJ whole genome shotgun (WGS) entry which is preliminary data.</text>
</comment>
<accession>A0AAN7BKD2</accession>
<feature type="region of interest" description="Disordered" evidence="1">
    <location>
        <begin position="174"/>
        <end position="241"/>
    </location>
</feature>
<evidence type="ECO:0000313" key="2">
    <source>
        <dbReference type="EMBL" id="KAK4224890.1"/>
    </source>
</evidence>
<proteinExistence type="predicted"/>
<dbReference type="Proteomes" id="UP001301958">
    <property type="component" value="Unassembled WGS sequence"/>
</dbReference>
<reference evidence="2" key="1">
    <citation type="journal article" date="2023" name="Mol. Phylogenet. Evol.">
        <title>Genome-scale phylogeny and comparative genomics of the fungal order Sordariales.</title>
        <authorList>
            <person name="Hensen N."/>
            <person name="Bonometti L."/>
            <person name="Westerberg I."/>
            <person name="Brannstrom I.O."/>
            <person name="Guillou S."/>
            <person name="Cros-Aarteil S."/>
            <person name="Calhoun S."/>
            <person name="Haridas S."/>
            <person name="Kuo A."/>
            <person name="Mondo S."/>
            <person name="Pangilinan J."/>
            <person name="Riley R."/>
            <person name="LaButti K."/>
            <person name="Andreopoulos B."/>
            <person name="Lipzen A."/>
            <person name="Chen C."/>
            <person name="Yan M."/>
            <person name="Daum C."/>
            <person name="Ng V."/>
            <person name="Clum A."/>
            <person name="Steindorff A."/>
            <person name="Ohm R.A."/>
            <person name="Martin F."/>
            <person name="Silar P."/>
            <person name="Natvig D.O."/>
            <person name="Lalanne C."/>
            <person name="Gautier V."/>
            <person name="Ament-Velasquez S.L."/>
            <person name="Kruys A."/>
            <person name="Hutchinson M.I."/>
            <person name="Powell A.J."/>
            <person name="Barry K."/>
            <person name="Miller A.N."/>
            <person name="Grigoriev I.V."/>
            <person name="Debuchy R."/>
            <person name="Gladieux P."/>
            <person name="Hiltunen Thoren M."/>
            <person name="Johannesson H."/>
        </authorList>
    </citation>
    <scope>NUCLEOTIDE SEQUENCE</scope>
    <source>
        <strain evidence="2">CBS 990.96</strain>
    </source>
</reference>
<reference evidence="2" key="2">
    <citation type="submission" date="2023-05" db="EMBL/GenBank/DDBJ databases">
        <authorList>
            <consortium name="Lawrence Berkeley National Laboratory"/>
            <person name="Steindorff A."/>
            <person name="Hensen N."/>
            <person name="Bonometti L."/>
            <person name="Westerberg I."/>
            <person name="Brannstrom I.O."/>
            <person name="Guillou S."/>
            <person name="Cros-Aarteil S."/>
            <person name="Calhoun S."/>
            <person name="Haridas S."/>
            <person name="Kuo A."/>
            <person name="Mondo S."/>
            <person name="Pangilinan J."/>
            <person name="Riley R."/>
            <person name="Labutti K."/>
            <person name="Andreopoulos B."/>
            <person name="Lipzen A."/>
            <person name="Chen C."/>
            <person name="Yanf M."/>
            <person name="Daum C."/>
            <person name="Ng V."/>
            <person name="Clum A."/>
            <person name="Ohm R."/>
            <person name="Martin F."/>
            <person name="Silar P."/>
            <person name="Natvig D."/>
            <person name="Lalanne C."/>
            <person name="Gautier V."/>
            <person name="Ament-Velasquez S.L."/>
            <person name="Kruys A."/>
            <person name="Hutchinson M.I."/>
            <person name="Powell A.J."/>
            <person name="Barry K."/>
            <person name="Miller A.N."/>
            <person name="Grigoriev I.V."/>
            <person name="Debuchy R."/>
            <person name="Gladieux P."/>
            <person name="Thoren M.H."/>
            <person name="Johannesson H."/>
        </authorList>
    </citation>
    <scope>NUCLEOTIDE SEQUENCE</scope>
    <source>
        <strain evidence="2">CBS 990.96</strain>
    </source>
</reference>
<sequence>MADYQDTGSVASSLDPNDSVSCVGTKKQSKNKNKTLWSPDFNTDQEESYLRPSTSTSFYARDNSSTARDPTYRRTYRDVDIGPSDLTSRYRTRTVTYTNNNTHKRSASRPRHEIFIGSTRSYRQDIPISSTVNRRQYLPVADSARERDNYRSSARNTKNTEPLFGRDYVFVTAPHYPSSGSRRGRDPGLQYDTGYRDDSGRSHRSSSRGRTSGDYDLSAPEYRDSVVYRSSSRYGGYNSRR</sequence>
<feature type="region of interest" description="Disordered" evidence="1">
    <location>
        <begin position="1"/>
        <end position="87"/>
    </location>
</feature>
<dbReference type="AlphaFoldDB" id="A0AAN7BKD2"/>